<gene>
    <name evidence="2" type="ORF">IXB50_17550</name>
</gene>
<dbReference type="AlphaFoldDB" id="A0A947GLT2"/>
<organism evidence="2 3">
    <name type="scientific">Leptothoe spongobia TAU-MAC 1115</name>
    <dbReference type="NCBI Taxonomy" id="1967444"/>
    <lineage>
        <taxon>Bacteria</taxon>
        <taxon>Bacillati</taxon>
        <taxon>Cyanobacteriota</taxon>
        <taxon>Cyanophyceae</taxon>
        <taxon>Nodosilineales</taxon>
        <taxon>Cymatolegaceae</taxon>
        <taxon>Leptothoe</taxon>
        <taxon>Leptothoe spongobia</taxon>
    </lineage>
</organism>
<accession>A0A947GLT2</accession>
<protein>
    <submittedName>
        <fullName evidence="2">DUF3134 domain-containing protein</fullName>
    </submittedName>
</protein>
<feature type="compositionally biased region" description="Basic and acidic residues" evidence="1">
    <location>
        <begin position="39"/>
        <end position="50"/>
    </location>
</feature>
<evidence type="ECO:0000256" key="1">
    <source>
        <dbReference type="SAM" id="MobiDB-lite"/>
    </source>
</evidence>
<dbReference type="RefSeq" id="WP_215610299.1">
    <property type="nucleotide sequence ID" value="NZ_JADOES010000041.1"/>
</dbReference>
<reference evidence="2" key="2">
    <citation type="journal article" date="2021" name="Mar. Drugs">
        <title>Genome Reduction and Secondary Metabolism of the Marine Sponge-Associated Cyanobacterium Leptothoe.</title>
        <authorList>
            <person name="Konstantinou D."/>
            <person name="Popin R.V."/>
            <person name="Fewer D.P."/>
            <person name="Sivonen K."/>
            <person name="Gkelis S."/>
        </authorList>
    </citation>
    <scope>NUCLEOTIDE SEQUENCE</scope>
    <source>
        <strain evidence="2">TAU-MAC 1115</strain>
    </source>
</reference>
<dbReference type="InterPro" id="IPR021481">
    <property type="entry name" value="DUF3134"/>
</dbReference>
<evidence type="ECO:0000313" key="3">
    <source>
        <dbReference type="Proteomes" id="UP000717364"/>
    </source>
</evidence>
<comment type="caution">
    <text evidence="2">The sequence shown here is derived from an EMBL/GenBank/DDBJ whole genome shotgun (WGS) entry which is preliminary data.</text>
</comment>
<dbReference type="Proteomes" id="UP000717364">
    <property type="component" value="Unassembled WGS sequence"/>
</dbReference>
<evidence type="ECO:0000313" key="2">
    <source>
        <dbReference type="EMBL" id="MBT9317232.1"/>
    </source>
</evidence>
<name>A0A947GLT2_9CYAN</name>
<dbReference type="Pfam" id="PF11332">
    <property type="entry name" value="DUF3134"/>
    <property type="match status" value="1"/>
</dbReference>
<feature type="region of interest" description="Disordered" evidence="1">
    <location>
        <begin position="1"/>
        <end position="24"/>
    </location>
</feature>
<feature type="region of interest" description="Disordered" evidence="1">
    <location>
        <begin position="36"/>
        <end position="86"/>
    </location>
</feature>
<reference evidence="2" key="1">
    <citation type="submission" date="2020-11" db="EMBL/GenBank/DDBJ databases">
        <authorList>
            <person name="Konstantinou D."/>
            <person name="Gkelis S."/>
            <person name="Popin R."/>
            <person name="Fewer D."/>
            <person name="Sivonen K."/>
        </authorList>
    </citation>
    <scope>NUCLEOTIDE SEQUENCE</scope>
    <source>
        <strain evidence="2">TAU-MAC 1115</strain>
    </source>
</reference>
<proteinExistence type="predicted"/>
<feature type="compositionally biased region" description="Acidic residues" evidence="1">
    <location>
        <begin position="65"/>
        <end position="86"/>
    </location>
</feature>
<keyword evidence="3" id="KW-1185">Reference proteome</keyword>
<dbReference type="EMBL" id="JADOES010000041">
    <property type="protein sequence ID" value="MBT9317232.1"/>
    <property type="molecule type" value="Genomic_DNA"/>
</dbReference>
<sequence length="86" mass="9558">MTKYNPSVRQIPRKQHASVIPERGDSSILRWLENTGRLIPREPVEGVRDEADSEEISDLMGSEDQSFDDSDDSDNSSDSDDSSAST</sequence>